<name>A0ABP0RW58_9DINO</name>
<dbReference type="EMBL" id="CAXAMN010026517">
    <property type="protein sequence ID" value="CAK9103645.1"/>
    <property type="molecule type" value="Genomic_DNA"/>
</dbReference>
<organism evidence="4 5">
    <name type="scientific">Durusdinium trenchii</name>
    <dbReference type="NCBI Taxonomy" id="1381693"/>
    <lineage>
        <taxon>Eukaryota</taxon>
        <taxon>Sar</taxon>
        <taxon>Alveolata</taxon>
        <taxon>Dinophyceae</taxon>
        <taxon>Suessiales</taxon>
        <taxon>Symbiodiniaceae</taxon>
        <taxon>Durusdinium</taxon>
    </lineage>
</organism>
<dbReference type="PANTHER" id="PTHR21008">
    <property type="entry name" value="S-ADENOSYLMETHIONINE SENSOR UPSTREAM OF MTORC1-RELATED"/>
    <property type="match status" value="1"/>
</dbReference>
<evidence type="ECO:0000313" key="5">
    <source>
        <dbReference type="Proteomes" id="UP001642484"/>
    </source>
</evidence>
<gene>
    <name evidence="4" type="ORF">CCMP2556_LOCUS48650</name>
</gene>
<evidence type="ECO:0000256" key="3">
    <source>
        <dbReference type="ARBA" id="ARBA00022691"/>
    </source>
</evidence>
<sequence>MATLLRGSVKGSLNRFHLNQLSRQPSRLTQFQDGLEIGKKCSNTFVPACVGILFLSLRTKVSRPLWLVTRGCGSVSVIDVDSFPWAYGVDAEVPLSPRYLANELATCLVNAGKAAEHTEAMPLAHELLNNLSKEFGYILALGSKDRAGRLDGLMDLSSPEGNPSRELRRRLHQALDNMVRWFAHDPVTHLADFSVADARRFAARAVIRKRQLRSLCQSSVAFSTIPPSLTGGEEASVDAAAVHGLKTWSKAFKEWCFETIRHYFLLDRDLRTKWLTGKREERFRVTVLTHPLRRLVEERHGQSLPRLSEDDWVVAVCEAAERVLVDRPRILDVGSCTNYFGQHHGDVLEVTAVDLAPGHSSVLACDFLELPVGPPDSVEMEGPLGGLPARHFDGIVMALFFSVLPSPQARGVATAKARQLLKDSGQGLLIVADTKGTVGLHSNEAARKSEWVAAVEANGFKLASDPQLHLSQEQVKGRNGYWQRAFCWSFWTDSSQEVPSKPVPIPVISDTRKHRTLSPERVLARRLREEKRQARARKAALLKAAKAKCGAAPCAGKVRWMLPKDSPKHGSAACVPSSFCEPAWKEPAPLCFRLRMRERGSKDGRPWDVEGVWVSAFGDFDQRKSSTPGAARVHSVRAQDWCRVPQDVQSAEFLLLEFLLYIS</sequence>
<dbReference type="PANTHER" id="PTHR21008:SF0">
    <property type="entry name" value="S-ADENOSYLMETHIONINE SENSOR UPSTREAM OF MTORC1"/>
    <property type="match status" value="1"/>
</dbReference>
<dbReference type="Gene3D" id="3.40.50.150">
    <property type="entry name" value="Vaccinia Virus protein VP39"/>
    <property type="match status" value="1"/>
</dbReference>
<reference evidence="4 5" key="1">
    <citation type="submission" date="2024-02" db="EMBL/GenBank/DDBJ databases">
        <authorList>
            <person name="Chen Y."/>
            <person name="Shah S."/>
            <person name="Dougan E. K."/>
            <person name="Thang M."/>
            <person name="Chan C."/>
        </authorList>
    </citation>
    <scope>NUCLEOTIDE SEQUENCE [LARGE SCALE GENOMIC DNA]</scope>
</reference>
<dbReference type="Pfam" id="PF11968">
    <property type="entry name" value="Bmt2"/>
    <property type="match status" value="1"/>
</dbReference>
<comment type="caution">
    <text evidence="4">The sequence shown here is derived from an EMBL/GenBank/DDBJ whole genome shotgun (WGS) entry which is preliminary data.</text>
</comment>
<keyword evidence="2" id="KW-0808">Transferase</keyword>
<evidence type="ECO:0000256" key="2">
    <source>
        <dbReference type="ARBA" id="ARBA00022679"/>
    </source>
</evidence>
<dbReference type="InterPro" id="IPR021867">
    <property type="entry name" value="Bmt2/SAMTOR"/>
</dbReference>
<keyword evidence="5" id="KW-1185">Reference proteome</keyword>
<evidence type="ECO:0000256" key="1">
    <source>
        <dbReference type="ARBA" id="ARBA00022603"/>
    </source>
</evidence>
<dbReference type="Proteomes" id="UP001642484">
    <property type="component" value="Unassembled WGS sequence"/>
</dbReference>
<keyword evidence="1" id="KW-0489">Methyltransferase</keyword>
<accession>A0ABP0RW58</accession>
<evidence type="ECO:0000313" key="4">
    <source>
        <dbReference type="EMBL" id="CAK9103645.1"/>
    </source>
</evidence>
<protein>
    <submittedName>
        <fullName evidence="4">Uncharacterized protein</fullName>
    </submittedName>
</protein>
<dbReference type="SUPFAM" id="SSF53335">
    <property type="entry name" value="S-adenosyl-L-methionine-dependent methyltransferases"/>
    <property type="match status" value="1"/>
</dbReference>
<proteinExistence type="predicted"/>
<keyword evidence="3" id="KW-0949">S-adenosyl-L-methionine</keyword>
<dbReference type="InterPro" id="IPR029063">
    <property type="entry name" value="SAM-dependent_MTases_sf"/>
</dbReference>